<dbReference type="EMBL" id="LFYR01000607">
    <property type="protein sequence ID" value="KMZ73025.1"/>
    <property type="molecule type" value="Genomic_DNA"/>
</dbReference>
<feature type="binding site" evidence="19">
    <location>
        <position position="540"/>
    </location>
    <ligand>
        <name>ATP</name>
        <dbReference type="ChEBI" id="CHEBI:30616"/>
    </ligand>
</feature>
<keyword evidence="12 21" id="KW-0472">Membrane</keyword>
<evidence type="ECO:0000256" key="14">
    <source>
        <dbReference type="ARBA" id="ARBA00023170"/>
    </source>
</evidence>
<dbReference type="InterPro" id="IPR000719">
    <property type="entry name" value="Prot_kinase_dom"/>
</dbReference>
<keyword evidence="6 22" id="KW-0732">Signal</keyword>
<reference evidence="27" key="1">
    <citation type="journal article" date="2016" name="Nature">
        <title>The genome of the seagrass Zostera marina reveals angiosperm adaptation to the sea.</title>
        <authorList>
            <person name="Olsen J.L."/>
            <person name="Rouze P."/>
            <person name="Verhelst B."/>
            <person name="Lin Y.-C."/>
            <person name="Bayer T."/>
            <person name="Collen J."/>
            <person name="Dattolo E."/>
            <person name="De Paoli E."/>
            <person name="Dittami S."/>
            <person name="Maumus F."/>
            <person name="Michel G."/>
            <person name="Kersting A."/>
            <person name="Lauritano C."/>
            <person name="Lohaus R."/>
            <person name="Toepel M."/>
            <person name="Tonon T."/>
            <person name="Vanneste K."/>
            <person name="Amirebrahimi M."/>
            <person name="Brakel J."/>
            <person name="Bostroem C."/>
            <person name="Chovatia M."/>
            <person name="Grimwood J."/>
            <person name="Jenkins J.W."/>
            <person name="Jueterbock A."/>
            <person name="Mraz A."/>
            <person name="Stam W.T."/>
            <person name="Tice H."/>
            <person name="Bornberg-Bauer E."/>
            <person name="Green P.J."/>
            <person name="Pearson G.A."/>
            <person name="Procaccini G."/>
            <person name="Duarte C.M."/>
            <person name="Schmutz J."/>
            <person name="Reusch T.B.H."/>
            <person name="Van de Peer Y."/>
        </authorList>
    </citation>
    <scope>NUCLEOTIDE SEQUENCE [LARGE SCALE GENOMIC DNA]</scope>
    <source>
        <strain evidence="27">cv. Finnish</strain>
    </source>
</reference>
<protein>
    <recommendedName>
        <fullName evidence="18">Receptor-like serine/threonine-protein kinase</fullName>
        <ecNumber evidence="18">2.7.11.1</ecNumber>
    </recommendedName>
</protein>
<dbReference type="Proteomes" id="UP000036987">
    <property type="component" value="Unassembled WGS sequence"/>
</dbReference>
<evidence type="ECO:0000259" key="25">
    <source>
        <dbReference type="PROSITE" id="PS50948"/>
    </source>
</evidence>
<evidence type="ECO:0000313" key="27">
    <source>
        <dbReference type="Proteomes" id="UP000036987"/>
    </source>
</evidence>
<dbReference type="PANTHER" id="PTHR47976:SF60">
    <property type="entry name" value="RECEPTOR-LIKE SERINE_THREONINE-PROTEIN KINASE"/>
    <property type="match status" value="1"/>
</dbReference>
<dbReference type="CDD" id="cd00028">
    <property type="entry name" value="B_lectin"/>
    <property type="match status" value="1"/>
</dbReference>
<keyword evidence="9 18" id="KW-0418">Kinase</keyword>
<keyword evidence="11 21" id="KW-1133">Transmembrane helix</keyword>
<dbReference type="InterPro" id="IPR024171">
    <property type="entry name" value="SRK-like_kinase"/>
</dbReference>
<name>A0A0K9PXR7_ZOSMR</name>
<comment type="subcellular location">
    <subcellularLocation>
        <location evidence="1">Membrane</location>
        <topology evidence="1">Single-pass membrane protein</topology>
    </subcellularLocation>
</comment>
<dbReference type="InterPro" id="IPR011009">
    <property type="entry name" value="Kinase-like_dom_sf"/>
</dbReference>
<dbReference type="OrthoDB" id="1530339at2759"/>
<organism evidence="26 27">
    <name type="scientific">Zostera marina</name>
    <name type="common">Eelgrass</name>
    <dbReference type="NCBI Taxonomy" id="29655"/>
    <lineage>
        <taxon>Eukaryota</taxon>
        <taxon>Viridiplantae</taxon>
        <taxon>Streptophyta</taxon>
        <taxon>Embryophyta</taxon>
        <taxon>Tracheophyta</taxon>
        <taxon>Spermatophyta</taxon>
        <taxon>Magnoliopsida</taxon>
        <taxon>Liliopsida</taxon>
        <taxon>Zosteraceae</taxon>
        <taxon>Zostera</taxon>
    </lineage>
</organism>
<evidence type="ECO:0000256" key="22">
    <source>
        <dbReference type="SAM" id="SignalP"/>
    </source>
</evidence>
<evidence type="ECO:0000259" key="24">
    <source>
        <dbReference type="PROSITE" id="PS50927"/>
    </source>
</evidence>
<evidence type="ECO:0000256" key="13">
    <source>
        <dbReference type="ARBA" id="ARBA00023157"/>
    </source>
</evidence>
<dbReference type="Gene3D" id="1.10.510.10">
    <property type="entry name" value="Transferase(Phosphotransferase) domain 1"/>
    <property type="match status" value="1"/>
</dbReference>
<feature type="domain" description="Bulb-type lectin" evidence="24">
    <location>
        <begin position="30"/>
        <end position="149"/>
    </location>
</feature>
<keyword evidence="3" id="KW-0245">EGF-like domain</keyword>
<feature type="domain" description="Apple" evidence="25">
    <location>
        <begin position="336"/>
        <end position="418"/>
    </location>
</feature>
<keyword evidence="13" id="KW-1015">Disulfide bond</keyword>
<comment type="catalytic activity">
    <reaction evidence="16 18">
        <text>L-threonyl-[protein] + ATP = O-phospho-L-threonyl-[protein] + ADP + H(+)</text>
        <dbReference type="Rhea" id="RHEA:46608"/>
        <dbReference type="Rhea" id="RHEA-COMP:11060"/>
        <dbReference type="Rhea" id="RHEA-COMP:11605"/>
        <dbReference type="ChEBI" id="CHEBI:15378"/>
        <dbReference type="ChEBI" id="CHEBI:30013"/>
        <dbReference type="ChEBI" id="CHEBI:30616"/>
        <dbReference type="ChEBI" id="CHEBI:61977"/>
        <dbReference type="ChEBI" id="CHEBI:456216"/>
        <dbReference type="EC" id="2.7.11.1"/>
    </reaction>
</comment>
<dbReference type="InterPro" id="IPR036426">
    <property type="entry name" value="Bulb-type_lectin_dom_sf"/>
</dbReference>
<dbReference type="GO" id="GO:0004672">
    <property type="term" value="F:protein kinase activity"/>
    <property type="evidence" value="ECO:0000318"/>
    <property type="project" value="GO_Central"/>
</dbReference>
<evidence type="ECO:0000256" key="7">
    <source>
        <dbReference type="ARBA" id="ARBA00022734"/>
    </source>
</evidence>
<dbReference type="Gene3D" id="3.30.200.20">
    <property type="entry name" value="Phosphorylase Kinase, domain 1"/>
    <property type="match status" value="1"/>
</dbReference>
<dbReference type="GO" id="GO:0051707">
    <property type="term" value="P:response to other organism"/>
    <property type="evidence" value="ECO:0007669"/>
    <property type="project" value="UniProtKB-ARBA"/>
</dbReference>
<evidence type="ECO:0000313" key="26">
    <source>
        <dbReference type="EMBL" id="KMZ73025.1"/>
    </source>
</evidence>
<evidence type="ECO:0000256" key="21">
    <source>
        <dbReference type="SAM" id="Phobius"/>
    </source>
</evidence>
<feature type="region of interest" description="Disordered" evidence="20">
    <location>
        <begin position="846"/>
        <end position="871"/>
    </location>
</feature>
<evidence type="ECO:0000256" key="1">
    <source>
        <dbReference type="ARBA" id="ARBA00004167"/>
    </source>
</evidence>
<feature type="signal peptide" evidence="22">
    <location>
        <begin position="1"/>
        <end position="19"/>
    </location>
</feature>
<evidence type="ECO:0000256" key="5">
    <source>
        <dbReference type="ARBA" id="ARBA00022692"/>
    </source>
</evidence>
<feature type="compositionally biased region" description="Polar residues" evidence="20">
    <location>
        <begin position="860"/>
        <end position="871"/>
    </location>
</feature>
<keyword evidence="5 21" id="KW-0812">Transmembrane</keyword>
<dbReference type="FunFam" id="3.30.200.20:FF:000178">
    <property type="entry name" value="serine/threonine-protein kinase PBS1-like"/>
    <property type="match status" value="1"/>
</dbReference>
<dbReference type="Pfam" id="PF01453">
    <property type="entry name" value="B_lectin"/>
    <property type="match status" value="1"/>
</dbReference>
<evidence type="ECO:0000256" key="9">
    <source>
        <dbReference type="ARBA" id="ARBA00022777"/>
    </source>
</evidence>
<keyword evidence="15" id="KW-0325">Glycoprotein</keyword>
<evidence type="ECO:0000256" key="11">
    <source>
        <dbReference type="ARBA" id="ARBA00022989"/>
    </source>
</evidence>
<dbReference type="EC" id="2.7.11.1" evidence="18"/>
<dbReference type="PANTHER" id="PTHR47976">
    <property type="entry name" value="G-TYPE LECTIN S-RECEPTOR-LIKE SERINE/THREONINE-PROTEIN KINASE SD2-5"/>
    <property type="match status" value="1"/>
</dbReference>
<dbReference type="PROSITE" id="PS50011">
    <property type="entry name" value="PROTEIN_KINASE_DOM"/>
    <property type="match status" value="1"/>
</dbReference>
<dbReference type="InterPro" id="IPR017441">
    <property type="entry name" value="Protein_kinase_ATP_BS"/>
</dbReference>
<evidence type="ECO:0000256" key="15">
    <source>
        <dbReference type="ARBA" id="ARBA00023180"/>
    </source>
</evidence>
<evidence type="ECO:0000256" key="3">
    <source>
        <dbReference type="ARBA" id="ARBA00022536"/>
    </source>
</evidence>
<dbReference type="Pfam" id="PF00069">
    <property type="entry name" value="Pkinase"/>
    <property type="match status" value="1"/>
</dbReference>
<feature type="domain" description="Protein kinase" evidence="23">
    <location>
        <begin position="512"/>
        <end position="814"/>
    </location>
</feature>
<dbReference type="GO" id="GO:0106310">
    <property type="term" value="F:protein serine kinase activity"/>
    <property type="evidence" value="ECO:0007669"/>
    <property type="project" value="RHEA"/>
</dbReference>
<feature type="chain" id="PRO_5005528107" description="Receptor-like serine/threonine-protein kinase" evidence="22">
    <location>
        <begin position="20"/>
        <end position="871"/>
    </location>
</feature>
<proteinExistence type="inferred from homology"/>
<dbReference type="InterPro" id="IPR001480">
    <property type="entry name" value="Bulb-type_lectin_dom"/>
</dbReference>
<evidence type="ECO:0000256" key="18">
    <source>
        <dbReference type="PIRNR" id="PIRNR000641"/>
    </source>
</evidence>
<dbReference type="PIRSF" id="PIRSF000641">
    <property type="entry name" value="SRK"/>
    <property type="match status" value="1"/>
</dbReference>
<dbReference type="GO" id="GO:0005524">
    <property type="term" value="F:ATP binding"/>
    <property type="evidence" value="ECO:0007669"/>
    <property type="project" value="UniProtKB-UniRule"/>
</dbReference>
<dbReference type="FunFam" id="1.10.510.10:FF:000621">
    <property type="entry name" value="Serine/threonine-protein kinase"/>
    <property type="match status" value="1"/>
</dbReference>
<dbReference type="AlphaFoldDB" id="A0A0K9PXR7"/>
<feature type="transmembrane region" description="Helical" evidence="21">
    <location>
        <begin position="433"/>
        <end position="456"/>
    </location>
</feature>
<evidence type="ECO:0000256" key="20">
    <source>
        <dbReference type="SAM" id="MobiDB-lite"/>
    </source>
</evidence>
<keyword evidence="8 18" id="KW-0547">Nucleotide-binding</keyword>
<dbReference type="STRING" id="29655.A0A0K9PXR7"/>
<comment type="caution">
    <text evidence="26">The sequence shown here is derived from an EMBL/GenBank/DDBJ whole genome shotgun (WGS) entry which is preliminary data.</text>
</comment>
<comment type="similarity">
    <text evidence="18">Belongs to the protein kinase superfamily. Ser/Thr protein kinase family.</text>
</comment>
<dbReference type="InterPro" id="IPR051343">
    <property type="entry name" value="G-type_lectin_kinases/EP1-like"/>
</dbReference>
<keyword evidence="27" id="KW-1185">Reference proteome</keyword>
<dbReference type="PROSITE" id="PS00108">
    <property type="entry name" value="PROTEIN_KINASE_ST"/>
    <property type="match status" value="1"/>
</dbReference>
<dbReference type="PROSITE" id="PS00107">
    <property type="entry name" value="PROTEIN_KINASE_ATP"/>
    <property type="match status" value="1"/>
</dbReference>
<keyword evidence="7" id="KW-0430">Lectin</keyword>
<sequence length="871" mass="96286">MALHRFLFFLLLHVLRCSGGPLYQGSIAPNYTVSHLLNVDHNGVFLNSPNSTYHASMCNPAKQQLRFYLCVVHKNTHTIVWSANASSPVSSSGKLKLSPSGITISAGDDVSDVVWSFYSDRTVSALRLHDSGNLVLVDKSNVSLWESFHHPTDTFVSGQRIVSGGFLTSSVSDSDLMPGDYKMVVSESDVILEWSNGQRYWAFSSDLETRNYIPAAKVSYMMMNGSGIFLFDPNSRVMSARSLPSAKLRFGKIDKHGHFVITSYEMDSSSEDIHGSGFTAPTSACDLPFACSTLGVCTPGKTAKCSCPPGFRHLPTESTDCVPSDGSSLAADSDNCDSSIHFKQLPTNIRYFDSKFQSSGISNLNITSCRLFCSNNCTCLGFYYTNSSKYCSFLQKKLGSLIFDDDDSSDTRLYIKIVPGDIQSILDNNNRAFLLPILLPSIALVLLVIVIGLLLLRYLRKERNPKYDSSFIKKSRFGCRKKHELPDEDDDDIPILGLPTRFTYAKLEESTEGFSQQIGSGGFGEVFKGTLPDKTTVAVKRITNMGVQGKKEFCTEIAVIGKIHHVNLVKLRGFCAQGSRRLLVYEFMNRSSLDRSLFNVGGRPVLEWEERVQIAIGASRGLSYLHTSCDNTILHCDIKPENILLHDHNGVKIADFGLAKLLRPEQSNLFTTMRGTRGYLAPEWLTNSAISDRTDVYSFGMVLLEILHGRKNCVSIPDRNTPFAATDSGWIDGSLSSPSTMPVVEESYFPLIALEKHEEDNYGVLADPRLEGRVTTDEVKKMVKIALCCLHEEPYRRPSMVTVAGMLEGTIPVMEPRVMSLNFLRVYGRDVVRSLPATMAAVTVTTSNNSSDAEDVAVSYHQSAEQVSGPR</sequence>
<evidence type="ECO:0000256" key="17">
    <source>
        <dbReference type="ARBA" id="ARBA00048679"/>
    </source>
</evidence>
<keyword evidence="14 26" id="KW-0675">Receptor</keyword>
<evidence type="ECO:0000256" key="12">
    <source>
        <dbReference type="ARBA" id="ARBA00023136"/>
    </source>
</evidence>
<keyword evidence="4 18" id="KW-0808">Transferase</keyword>
<dbReference type="OMA" id="MHEQKSY"/>
<dbReference type="GO" id="GO:0030246">
    <property type="term" value="F:carbohydrate binding"/>
    <property type="evidence" value="ECO:0007669"/>
    <property type="project" value="UniProtKB-KW"/>
</dbReference>
<dbReference type="GO" id="GO:0004674">
    <property type="term" value="F:protein serine/threonine kinase activity"/>
    <property type="evidence" value="ECO:0007669"/>
    <property type="project" value="UniProtKB-KW"/>
</dbReference>
<dbReference type="InterPro" id="IPR008271">
    <property type="entry name" value="Ser/Thr_kinase_AS"/>
</dbReference>
<dbReference type="CDD" id="cd14066">
    <property type="entry name" value="STKc_IRAK"/>
    <property type="match status" value="1"/>
</dbReference>
<evidence type="ECO:0000256" key="10">
    <source>
        <dbReference type="ARBA" id="ARBA00022840"/>
    </source>
</evidence>
<dbReference type="PROSITE" id="PS50948">
    <property type="entry name" value="PAN"/>
    <property type="match status" value="1"/>
</dbReference>
<gene>
    <name evidence="26" type="ORF">ZOSMA_155G00230</name>
</gene>
<evidence type="ECO:0000256" key="2">
    <source>
        <dbReference type="ARBA" id="ARBA00022527"/>
    </source>
</evidence>
<dbReference type="SMART" id="SM00108">
    <property type="entry name" value="B_lectin"/>
    <property type="match status" value="1"/>
</dbReference>
<evidence type="ECO:0000259" key="23">
    <source>
        <dbReference type="PROSITE" id="PS50011"/>
    </source>
</evidence>
<evidence type="ECO:0000256" key="16">
    <source>
        <dbReference type="ARBA" id="ARBA00047899"/>
    </source>
</evidence>
<dbReference type="Gene3D" id="2.90.10.10">
    <property type="entry name" value="Bulb-type lectin domain"/>
    <property type="match status" value="1"/>
</dbReference>
<dbReference type="PROSITE" id="PS50927">
    <property type="entry name" value="BULB_LECTIN"/>
    <property type="match status" value="1"/>
</dbReference>
<evidence type="ECO:0000256" key="19">
    <source>
        <dbReference type="PROSITE-ProRule" id="PRU10141"/>
    </source>
</evidence>
<dbReference type="SUPFAM" id="SSF51110">
    <property type="entry name" value="alpha-D-mannose-specific plant lectins"/>
    <property type="match status" value="1"/>
</dbReference>
<dbReference type="GO" id="GO:0016020">
    <property type="term" value="C:membrane"/>
    <property type="evidence" value="ECO:0007669"/>
    <property type="project" value="UniProtKB-SubCell"/>
</dbReference>
<comment type="catalytic activity">
    <reaction evidence="17 18">
        <text>L-seryl-[protein] + ATP = O-phospho-L-seryl-[protein] + ADP + H(+)</text>
        <dbReference type="Rhea" id="RHEA:17989"/>
        <dbReference type="Rhea" id="RHEA-COMP:9863"/>
        <dbReference type="Rhea" id="RHEA-COMP:11604"/>
        <dbReference type="ChEBI" id="CHEBI:15378"/>
        <dbReference type="ChEBI" id="CHEBI:29999"/>
        <dbReference type="ChEBI" id="CHEBI:30616"/>
        <dbReference type="ChEBI" id="CHEBI:83421"/>
        <dbReference type="ChEBI" id="CHEBI:456216"/>
        <dbReference type="EC" id="2.7.11.1"/>
    </reaction>
</comment>
<dbReference type="SMART" id="SM00220">
    <property type="entry name" value="S_TKc"/>
    <property type="match status" value="1"/>
</dbReference>
<keyword evidence="10 18" id="KW-0067">ATP-binding</keyword>
<evidence type="ECO:0000256" key="4">
    <source>
        <dbReference type="ARBA" id="ARBA00022679"/>
    </source>
</evidence>
<keyword evidence="2 18" id="KW-0723">Serine/threonine-protein kinase</keyword>
<dbReference type="SUPFAM" id="SSF56112">
    <property type="entry name" value="Protein kinase-like (PK-like)"/>
    <property type="match status" value="1"/>
</dbReference>
<evidence type="ECO:0000256" key="8">
    <source>
        <dbReference type="ARBA" id="ARBA00022741"/>
    </source>
</evidence>
<accession>A0A0K9PXR7</accession>
<evidence type="ECO:0000256" key="6">
    <source>
        <dbReference type="ARBA" id="ARBA00022729"/>
    </source>
</evidence>
<dbReference type="InterPro" id="IPR003609">
    <property type="entry name" value="Pan_app"/>
</dbReference>